<dbReference type="Gene3D" id="3.40.309.10">
    <property type="entry name" value="Aldehyde Dehydrogenase, Chain A, domain 2"/>
    <property type="match status" value="1"/>
</dbReference>
<dbReference type="FunFam" id="3.40.309.10:FF:000004">
    <property type="entry name" value="Succinate-semialdehyde dehydrogenase I"/>
    <property type="match status" value="1"/>
</dbReference>
<evidence type="ECO:0000256" key="3">
    <source>
        <dbReference type="ARBA" id="ARBA00023002"/>
    </source>
</evidence>
<dbReference type="STRING" id="5539.A0A3E2H3Z3"/>
<proteinExistence type="inferred from homology"/>
<dbReference type="InterPro" id="IPR016162">
    <property type="entry name" value="Ald_DH_N"/>
</dbReference>
<evidence type="ECO:0000313" key="8">
    <source>
        <dbReference type="Proteomes" id="UP000258309"/>
    </source>
</evidence>
<feature type="active site" evidence="4">
    <location>
        <position position="273"/>
    </location>
</feature>
<dbReference type="GO" id="GO:0009450">
    <property type="term" value="P:gamma-aminobutyric acid catabolic process"/>
    <property type="evidence" value="ECO:0007669"/>
    <property type="project" value="TreeGrafter"/>
</dbReference>
<evidence type="ECO:0000256" key="2">
    <source>
        <dbReference type="ARBA" id="ARBA00009986"/>
    </source>
</evidence>
<dbReference type="OrthoDB" id="310895at2759"/>
<keyword evidence="3 5" id="KW-0560">Oxidoreductase</keyword>
<organism evidence="7 8">
    <name type="scientific">Scytalidium lignicola</name>
    <name type="common">Hyphomycete</name>
    <dbReference type="NCBI Taxonomy" id="5539"/>
    <lineage>
        <taxon>Eukaryota</taxon>
        <taxon>Fungi</taxon>
        <taxon>Dikarya</taxon>
        <taxon>Ascomycota</taxon>
        <taxon>Pezizomycotina</taxon>
        <taxon>Leotiomycetes</taxon>
        <taxon>Leotiomycetes incertae sedis</taxon>
        <taxon>Scytalidium</taxon>
    </lineage>
</organism>
<dbReference type="PROSITE" id="PS00070">
    <property type="entry name" value="ALDEHYDE_DEHYDR_CYS"/>
    <property type="match status" value="1"/>
</dbReference>
<dbReference type="InterPro" id="IPR029510">
    <property type="entry name" value="Ald_DH_CS_GLU"/>
</dbReference>
<dbReference type="PANTHER" id="PTHR43353:SF6">
    <property type="entry name" value="CYTOPLASMIC ALDEHYDE DEHYDROGENASE (EUROFUNG)"/>
    <property type="match status" value="1"/>
</dbReference>
<keyword evidence="8" id="KW-1185">Reference proteome</keyword>
<dbReference type="InterPro" id="IPR016161">
    <property type="entry name" value="Ald_DH/histidinol_DH"/>
</dbReference>
<accession>A0A3E2H3Z3</accession>
<evidence type="ECO:0000256" key="4">
    <source>
        <dbReference type="PROSITE-ProRule" id="PRU10007"/>
    </source>
</evidence>
<dbReference type="InterPro" id="IPR016160">
    <property type="entry name" value="Ald_DH_CS_CYS"/>
</dbReference>
<dbReference type="AlphaFoldDB" id="A0A3E2H3Z3"/>
<comment type="pathway">
    <text evidence="1">Amino-acid degradation; 4-aminobutanoate degradation.</text>
</comment>
<evidence type="ECO:0000259" key="6">
    <source>
        <dbReference type="Pfam" id="PF00171"/>
    </source>
</evidence>
<evidence type="ECO:0000256" key="1">
    <source>
        <dbReference type="ARBA" id="ARBA00005176"/>
    </source>
</evidence>
<dbReference type="SUPFAM" id="SSF53720">
    <property type="entry name" value="ALDH-like"/>
    <property type="match status" value="1"/>
</dbReference>
<dbReference type="CDD" id="cd07103">
    <property type="entry name" value="ALDH_F5_SSADH_GabD"/>
    <property type="match status" value="1"/>
</dbReference>
<dbReference type="InterPro" id="IPR016163">
    <property type="entry name" value="Ald_DH_C"/>
</dbReference>
<reference evidence="7 8" key="1">
    <citation type="submission" date="2018-05" db="EMBL/GenBank/DDBJ databases">
        <title>Draft genome sequence of Scytalidium lignicola DSM 105466, a ubiquitous saprotrophic fungus.</title>
        <authorList>
            <person name="Buettner E."/>
            <person name="Gebauer A.M."/>
            <person name="Hofrichter M."/>
            <person name="Liers C."/>
            <person name="Kellner H."/>
        </authorList>
    </citation>
    <scope>NUCLEOTIDE SEQUENCE [LARGE SCALE GENOMIC DNA]</scope>
    <source>
        <strain evidence="7 8">DSM 105466</strain>
    </source>
</reference>
<dbReference type="PROSITE" id="PS00687">
    <property type="entry name" value="ALDEHYDE_DEHYDR_GLU"/>
    <property type="match status" value="1"/>
</dbReference>
<dbReference type="InterPro" id="IPR050740">
    <property type="entry name" value="Aldehyde_DH_Superfamily"/>
</dbReference>
<dbReference type="PANTHER" id="PTHR43353">
    <property type="entry name" value="SUCCINATE-SEMIALDEHYDE DEHYDROGENASE, MITOCHONDRIAL"/>
    <property type="match status" value="1"/>
</dbReference>
<comment type="caution">
    <text evidence="7">The sequence shown here is derived from an EMBL/GenBank/DDBJ whole genome shotgun (WGS) entry which is preliminary data.</text>
</comment>
<evidence type="ECO:0000313" key="7">
    <source>
        <dbReference type="EMBL" id="RFU28099.1"/>
    </source>
</evidence>
<comment type="similarity">
    <text evidence="2 5">Belongs to the aldehyde dehydrogenase family.</text>
</comment>
<dbReference type="InterPro" id="IPR015590">
    <property type="entry name" value="Aldehyde_DH_dom"/>
</dbReference>
<protein>
    <recommendedName>
        <fullName evidence="6">Aldehyde dehydrogenase domain-containing protein</fullName>
    </recommendedName>
</protein>
<dbReference type="Pfam" id="PF00171">
    <property type="entry name" value="Aldedh"/>
    <property type="match status" value="1"/>
</dbReference>
<feature type="non-terminal residue" evidence="7">
    <location>
        <position position="1"/>
    </location>
</feature>
<dbReference type="Gene3D" id="3.40.605.10">
    <property type="entry name" value="Aldehyde Dehydrogenase, Chain A, domain 1"/>
    <property type="match status" value="1"/>
</dbReference>
<dbReference type="FunFam" id="3.40.605.10:FF:000007">
    <property type="entry name" value="NAD/NADP-dependent betaine aldehyde dehydrogenase"/>
    <property type="match status" value="1"/>
</dbReference>
<feature type="domain" description="Aldehyde dehydrogenase" evidence="6">
    <location>
        <begin position="34"/>
        <end position="499"/>
    </location>
</feature>
<sequence length="946" mass="104021">MTGISGTAVLQKDIPYQFKDPSLLDTRAYIGGQWVAAASGATFPVYDPEDDAVAFNVANVSRAEVSTAIDTAQKAFKIYKQTTHRQRRELLRKWTDLVKANRDDLAAICTLELGKPITESYVTVDYGISFLEWFQGEIERLYGETIPAARGNNRIFTIREPQGVVAAITPWNSPVAMILRKVGAAISAGNTVVLKPAPETPMCAIAIAKLFQRVGYPEGTLNIVTGDAAMSAQIGEELCHNRLVRHLSFTGSTAVGKYLNSECAKSLKKTSMELGGNAPFIVFEDADIPLAVNGLISSKFRSSGQTCVCANRVFVQRSIMEKFAQTLQATLSKTFTYGSVWDPKVNFGPLYSRKAVDKVQRHVADAVEHGAQLLEGGSINHALGPNLYVPTILLDSSPQKMLFGTEETFGPVAPLIAFDSEEEVLELANTEESGLASYFYTENISRLWRVAEALDTGMVGVRVGLVSACEQPFGGVKESGIGREGSRFGVEDYVNIKSITVGLANAENSVTEVTIPPGEDEISEVLERWSLLGGDPSTPLKDHNPDLLNFICQVHALFTELSTWTNSPGMSMNHLYVSIEAPYWKDRATHVDALTVEALCTLLRTLPALPFVHRFYIVAPDLPPGLACELLQFVPNVDDLRLHVSMPRALDHDGHEHIGIEHCEAAAKGLDSVTLASLRVFSFTYDVRPAACTAESQLQSMVALGQTVMRFAQRHPLDSLHVYGPFDPFQAIGMTRQNPLMNRCFIGQSSSASPNMVGLSVQSLTVNTFNPDSLETIARRTNSDEAYALLSSVRPQRLENWPSSIINMKNPTARLRHFTQCYLGLDTQQQTFFDSIVPGLVAFHAAQAELPNIKELHYADAVLIHPIVIHFRVVIREKVPNAWSSSWTTPFIHVGGFGYLRAIGITTPPYDAKRLKQMAMLLWDVLMREPSTGHLLLVGYNEDQTN</sequence>
<dbReference type="EMBL" id="NCSJ02000176">
    <property type="protein sequence ID" value="RFU28099.1"/>
    <property type="molecule type" value="Genomic_DNA"/>
</dbReference>
<name>A0A3E2H3Z3_SCYLI</name>
<feature type="non-terminal residue" evidence="7">
    <location>
        <position position="946"/>
    </location>
</feature>
<evidence type="ECO:0000256" key="5">
    <source>
        <dbReference type="RuleBase" id="RU003345"/>
    </source>
</evidence>
<gene>
    <name evidence="7" type="ORF">B7463_g8237</name>
</gene>
<dbReference type="Proteomes" id="UP000258309">
    <property type="component" value="Unassembled WGS sequence"/>
</dbReference>
<dbReference type="GO" id="GO:0004777">
    <property type="term" value="F:succinate-semialdehyde dehydrogenase (NAD+) activity"/>
    <property type="evidence" value="ECO:0007669"/>
    <property type="project" value="TreeGrafter"/>
</dbReference>